<dbReference type="eggNOG" id="COG2909">
    <property type="taxonomic scope" value="Bacteria"/>
</dbReference>
<name>F0JGI2_9BACT</name>
<dbReference type="SUPFAM" id="SSF52540">
    <property type="entry name" value="P-loop containing nucleoside triphosphate hydrolases"/>
    <property type="match status" value="1"/>
</dbReference>
<keyword evidence="3" id="KW-1185">Reference proteome</keyword>
<dbReference type="RefSeq" id="WP_014322526.1">
    <property type="nucleotide sequence ID" value="NC_016803.1"/>
</dbReference>
<reference evidence="2 3" key="1">
    <citation type="journal article" date="2011" name="J. Bacteriol.">
        <title>Genome sequence of the mercury-methylating strain Desulfovibrio desulfuricans ND132.</title>
        <authorList>
            <person name="Brown S.D."/>
            <person name="Gilmour C.C."/>
            <person name="Kucken A.M."/>
            <person name="Wall J.D."/>
            <person name="Elias D.A."/>
            <person name="Brandt C.C."/>
            <person name="Podar M."/>
            <person name="Chertkov O."/>
            <person name="Held B."/>
            <person name="Bruce D.C."/>
            <person name="Detter J.C."/>
            <person name="Tapia R."/>
            <person name="Han C.S."/>
            <person name="Goodwin L.A."/>
            <person name="Cheng J.F."/>
            <person name="Pitluck S."/>
            <person name="Woyke T."/>
            <person name="Mikhailova N."/>
            <person name="Ivanova N.N."/>
            <person name="Han J."/>
            <person name="Lucas S."/>
            <person name="Lapidus A.L."/>
            <person name="Land M.L."/>
            <person name="Hauser L.J."/>
            <person name="Palumbo A.V."/>
        </authorList>
    </citation>
    <scope>NUCLEOTIDE SEQUENCE [LARGE SCALE GENOMIC DNA]</scope>
    <source>
        <strain evidence="2 3">ND132</strain>
    </source>
</reference>
<dbReference type="EMBL" id="CP003220">
    <property type="protein sequence ID" value="EGB15099.1"/>
    <property type="molecule type" value="Genomic_DNA"/>
</dbReference>
<dbReference type="Gene3D" id="3.40.50.300">
    <property type="entry name" value="P-loop containing nucleotide triphosphate hydrolases"/>
    <property type="match status" value="1"/>
</dbReference>
<evidence type="ECO:0000259" key="1">
    <source>
        <dbReference type="Pfam" id="PF13401"/>
    </source>
</evidence>
<dbReference type="SUPFAM" id="SSF48452">
    <property type="entry name" value="TPR-like"/>
    <property type="match status" value="2"/>
</dbReference>
<dbReference type="SUPFAM" id="SSF46894">
    <property type="entry name" value="C-terminal effector domain of the bipartite response regulators"/>
    <property type="match status" value="1"/>
</dbReference>
<dbReference type="PANTHER" id="PTHR35807">
    <property type="entry name" value="TRANSCRIPTIONAL REGULATOR REDD-RELATED"/>
    <property type="match status" value="1"/>
</dbReference>
<feature type="domain" description="ORC1/DEAH AAA+ ATPase" evidence="1">
    <location>
        <begin position="28"/>
        <end position="159"/>
    </location>
</feature>
<dbReference type="KEGG" id="ddn:DND132_1893"/>
<dbReference type="InterPro" id="IPR036388">
    <property type="entry name" value="WH-like_DNA-bd_sf"/>
</dbReference>
<dbReference type="InterPro" id="IPR011990">
    <property type="entry name" value="TPR-like_helical_dom_sf"/>
</dbReference>
<proteinExistence type="predicted"/>
<dbReference type="Gene3D" id="1.10.10.10">
    <property type="entry name" value="Winged helix-like DNA-binding domain superfamily/Winged helix DNA-binding domain"/>
    <property type="match status" value="1"/>
</dbReference>
<dbReference type="Pfam" id="PF13401">
    <property type="entry name" value="AAA_22"/>
    <property type="match status" value="1"/>
</dbReference>
<dbReference type="GO" id="GO:0006355">
    <property type="term" value="P:regulation of DNA-templated transcription"/>
    <property type="evidence" value="ECO:0007669"/>
    <property type="project" value="InterPro"/>
</dbReference>
<accession>F0JGI2</accession>
<dbReference type="GO" id="GO:0016887">
    <property type="term" value="F:ATP hydrolysis activity"/>
    <property type="evidence" value="ECO:0007669"/>
    <property type="project" value="InterPro"/>
</dbReference>
<dbReference type="eggNOG" id="COG3629">
    <property type="taxonomic scope" value="Bacteria"/>
</dbReference>
<dbReference type="STRING" id="641491.DND132_1893"/>
<dbReference type="InterPro" id="IPR027417">
    <property type="entry name" value="P-loop_NTPase"/>
</dbReference>
<evidence type="ECO:0000313" key="2">
    <source>
        <dbReference type="EMBL" id="EGB15099.1"/>
    </source>
</evidence>
<dbReference type="HOGENOM" id="CLU_290828_0_0_7"/>
<sequence length="1051" mass="116813">MTAPAPRNSLLLRTDALEQCRYLDRSHIRVLSVTAQAGSGKTVLISQYDETSDTPFAWVTCSVRHADPRVLFEDVARTLEKSCPALESEAVLNIFEQPLSTDELIDLGVHRLREALEALDTPLTLVMDDAHRLLGHDAALRLIRRIQDDTPHSLRLIVISRLPLRLAGGALFAPGEQLVVDQSILALNREEIASLYCGVFGIPVSTKHIDRLFETTEGWVAALVLLRNTEDPTMLKSPAEVRAVGRYFDELTVSMDPDAARELLLAASLDAIVPDVLGDLLSPALLDWLTAMAANNLFVRFGVESGRTILRLHHLFQAHLAEKGGAAVPAEERRAYLARCGAAFLNAGEVSIGLDYLVAAGAWVEVEGALKAHGLAMVADNLHWTLLNLLDAVPGPVLAASGWMTLVHGIVLLNVRPKDSADSLRRAIDLLREEGDPVGELIATAMLNTCNVMILGRFGRRANLVRRAVELFEPMKDRLPSPLIKLVAQSLSLGYAYLESDLPMAGRYYELALAHTEGKKADTDPELLLCRLLLLVLGGDVNGALDALSPFFPLSNDTMISPTVRYWLDIVQANYLLMAGDIAGYRHMRACIGTKWGDKPDRSFIAVFLVVWDLDRLMTEGRYAEAHALAAGFDAAHPETLPHMRSQILHYRMLAAAHLGKREEALRVMRAALRQRAIGGGIWFSLLTRSLVGAALSLLGETRAAERVFHACLKGYRDRDIVHPHTVYAYRAAMRFGTGRDQEALRDLGALLGLMRRRRVPHFFGWSPRIMERLLCRAVRDNVEKRYALDLARDRLGLDILDDGTPVPLLRIECAATLRLSLGPVSLSEDELSPMWRKVLRLLGESPRRVLGVEALQEELWPGSSPEKTRSKFDTMLSRLRARIGAVFGEDARQRYLQLHGQKLYLRHCAIDLHQALRYAGEGLEHAARDRYWQAQTAFTHMRGRLGAAYEQPAAWAAGQEAREVIIRALVAWSALLVRCNAPRQALEVVDKALALDPINDTAQRRRYDLLASLKRTAEAWKSIKRYRTALAEEGFDEQEIAQAIDNIFVS</sequence>
<dbReference type="Gene3D" id="1.25.40.10">
    <property type="entry name" value="Tetratricopeptide repeat domain"/>
    <property type="match status" value="1"/>
</dbReference>
<dbReference type="InterPro" id="IPR016032">
    <property type="entry name" value="Sig_transdc_resp-reg_C-effctor"/>
</dbReference>
<dbReference type="PANTHER" id="PTHR35807:SF1">
    <property type="entry name" value="TRANSCRIPTIONAL REGULATOR REDD"/>
    <property type="match status" value="1"/>
</dbReference>
<dbReference type="GO" id="GO:0003677">
    <property type="term" value="F:DNA binding"/>
    <property type="evidence" value="ECO:0007669"/>
    <property type="project" value="InterPro"/>
</dbReference>
<dbReference type="AlphaFoldDB" id="F0JGI2"/>
<dbReference type="InterPro" id="IPR049945">
    <property type="entry name" value="AAA_22"/>
</dbReference>
<gene>
    <name evidence="2" type="ORF">DND132_1893</name>
</gene>
<protein>
    <recommendedName>
        <fullName evidence="1">ORC1/DEAH AAA+ ATPase domain-containing protein</fullName>
    </recommendedName>
</protein>
<dbReference type="InterPro" id="IPR051677">
    <property type="entry name" value="AfsR-DnrI-RedD_regulator"/>
</dbReference>
<evidence type="ECO:0000313" key="3">
    <source>
        <dbReference type="Proteomes" id="UP000007845"/>
    </source>
</evidence>
<organism evidence="2 3">
    <name type="scientific">Pseudodesulfovibrio mercurii</name>
    <dbReference type="NCBI Taxonomy" id="641491"/>
    <lineage>
        <taxon>Bacteria</taxon>
        <taxon>Pseudomonadati</taxon>
        <taxon>Thermodesulfobacteriota</taxon>
        <taxon>Desulfovibrionia</taxon>
        <taxon>Desulfovibrionales</taxon>
        <taxon>Desulfovibrionaceae</taxon>
    </lineage>
</organism>
<dbReference type="Proteomes" id="UP000007845">
    <property type="component" value="Chromosome"/>
</dbReference>